<feature type="binding site" evidence="18">
    <location>
        <position position="114"/>
    </location>
    <ligand>
        <name>Mg(2+)</name>
        <dbReference type="ChEBI" id="CHEBI:18420"/>
    </ligand>
</feature>
<keyword evidence="4 18" id="KW-0963">Cytoplasm</keyword>
<keyword evidence="6 18" id="KW-0548">Nucleotidyltransferase</keyword>
<dbReference type="CDD" id="cd03353">
    <property type="entry name" value="LbH_GlmU_C"/>
    <property type="match status" value="1"/>
</dbReference>
<dbReference type="RefSeq" id="WP_345673716.1">
    <property type="nucleotide sequence ID" value="NZ_BAABHS010000002.1"/>
</dbReference>
<evidence type="ECO:0000256" key="10">
    <source>
        <dbReference type="ARBA" id="ARBA00022960"/>
    </source>
</evidence>
<dbReference type="InterPro" id="IPR029044">
    <property type="entry name" value="Nucleotide-diphossugar_trans"/>
</dbReference>
<dbReference type="Pfam" id="PF00132">
    <property type="entry name" value="Hexapep"/>
    <property type="match status" value="1"/>
</dbReference>
<feature type="binding site" evidence="18">
    <location>
        <position position="27"/>
    </location>
    <ligand>
        <name>UDP-N-acetyl-alpha-D-glucosamine</name>
        <dbReference type="ChEBI" id="CHEBI:57705"/>
    </ligand>
</feature>
<comment type="subcellular location">
    <subcellularLocation>
        <location evidence="1 18">Cytoplasm</location>
    </subcellularLocation>
</comment>
<dbReference type="PANTHER" id="PTHR43584:SF3">
    <property type="entry name" value="BIFUNCTIONAL PROTEIN GLMU"/>
    <property type="match status" value="1"/>
</dbReference>
<dbReference type="InterPro" id="IPR011004">
    <property type="entry name" value="Trimer_LpxA-like_sf"/>
</dbReference>
<evidence type="ECO:0000256" key="8">
    <source>
        <dbReference type="ARBA" id="ARBA00022737"/>
    </source>
</evidence>
<evidence type="ECO:0000256" key="14">
    <source>
        <dbReference type="ARBA" id="ARBA00023316"/>
    </source>
</evidence>
<evidence type="ECO:0000313" key="21">
    <source>
        <dbReference type="EMBL" id="GAA4949127.1"/>
    </source>
</evidence>
<keyword evidence="7 18" id="KW-0479">Metal-binding</keyword>
<comment type="pathway">
    <text evidence="18">Nucleotide-sugar biosynthesis; UDP-N-acetyl-alpha-D-glucosamine biosynthesis; N-acetyl-alpha-D-glucosamine 1-phosphate from alpha-D-glucosamine 6-phosphate (route II): step 2/2.</text>
</comment>
<dbReference type="InterPro" id="IPR050065">
    <property type="entry name" value="GlmU-like"/>
</dbReference>
<evidence type="ECO:0000256" key="16">
    <source>
        <dbReference type="ARBA" id="ARBA00048493"/>
    </source>
</evidence>
<feature type="binding site" evidence="18">
    <location>
        <position position="451"/>
    </location>
    <ligand>
        <name>acetyl-CoA</name>
        <dbReference type="ChEBI" id="CHEBI:57288"/>
    </ligand>
</feature>
<proteinExistence type="inferred from homology"/>
<sequence>MSPVRPAAVVVLAAGEGTRMKSATTPKVLHTLAGRSLVGHVVEAARRLDPEQLVVVVGHAREQVAAHLAEVDAEARTVVQEQQNGTGHAVRVALDALAAENREPSGTVVVVCGDTPLLTTETLALLIDTHQAEGNAVTVLSAHVPDPTGYGRIVREGEDVVAGIVEHKDASEAQRAIAEINSGVYAFDGKLLRAALSGLTTDNSQGEEYLTDTLTVLRGGGHRVGAVAAADHREILGINDRVQLAEARRLFNQRVLEGWMRAGVTVMDPASTWIDVDVVLEADALILPNTQLYGRTRIASGAEVGPNCTMRDTEVHEGAQVSNATTDGAVVGPEATVGPYTYLRPGTVLAAKAKAGGFVEMKNAQVGEGSKVPHLSYVGDATIGEGANIGAATIFVNYDGVAKHHTVVGDHVRVGSDSMLVAPVTIGDGAYTAAGSTITEDVPPGAMAVARGRQRNVEGWVARRRAGSPAAEAAEAALAARAGTAQQDAAGGVQETAGPTAGQVEASNKETDQ</sequence>
<feature type="binding site" evidence="18">
    <location>
        <position position="151"/>
    </location>
    <ligand>
        <name>UDP-N-acetyl-alpha-D-glucosamine</name>
        <dbReference type="ChEBI" id="CHEBI:57705"/>
    </ligand>
</feature>
<evidence type="ECO:0000256" key="6">
    <source>
        <dbReference type="ARBA" id="ARBA00022695"/>
    </source>
</evidence>
<dbReference type="Gene3D" id="3.90.550.10">
    <property type="entry name" value="Spore Coat Polysaccharide Biosynthesis Protein SpsA, Chain A"/>
    <property type="match status" value="1"/>
</dbReference>
<evidence type="ECO:0000256" key="13">
    <source>
        <dbReference type="ARBA" id="ARBA00023315"/>
    </source>
</evidence>
<feature type="compositionally biased region" description="Low complexity" evidence="19">
    <location>
        <begin position="478"/>
        <end position="492"/>
    </location>
</feature>
<reference evidence="22" key="1">
    <citation type="journal article" date="2019" name="Int. J. Syst. Evol. Microbiol.">
        <title>The Global Catalogue of Microorganisms (GCM) 10K type strain sequencing project: providing services to taxonomists for standard genome sequencing and annotation.</title>
        <authorList>
            <consortium name="The Broad Institute Genomics Platform"/>
            <consortium name="The Broad Institute Genome Sequencing Center for Infectious Disease"/>
            <person name="Wu L."/>
            <person name="Ma J."/>
        </authorList>
    </citation>
    <scope>NUCLEOTIDE SEQUENCE [LARGE SCALE GENOMIC DNA]</scope>
    <source>
        <strain evidence="22">JCM 17986</strain>
    </source>
</reference>
<keyword evidence="14 18" id="KW-0961">Cell wall biogenesis/degradation</keyword>
<feature type="binding site" evidence="18">
    <location>
        <position position="434"/>
    </location>
    <ligand>
        <name>acetyl-CoA</name>
        <dbReference type="ChEBI" id="CHEBI:57288"/>
    </ligand>
</feature>
<dbReference type="InterPro" id="IPR038009">
    <property type="entry name" value="GlmU_C_LbH"/>
</dbReference>
<comment type="catalytic activity">
    <reaction evidence="16 18">
        <text>N-acetyl-alpha-D-glucosamine 1-phosphate + UTP + H(+) = UDP-N-acetyl-alpha-D-glucosamine + diphosphate</text>
        <dbReference type="Rhea" id="RHEA:13509"/>
        <dbReference type="ChEBI" id="CHEBI:15378"/>
        <dbReference type="ChEBI" id="CHEBI:33019"/>
        <dbReference type="ChEBI" id="CHEBI:46398"/>
        <dbReference type="ChEBI" id="CHEBI:57705"/>
        <dbReference type="ChEBI" id="CHEBI:57776"/>
        <dbReference type="EC" id="2.7.7.23"/>
    </reaction>
</comment>
<feature type="binding site" evidence="18">
    <location>
        <position position="344"/>
    </location>
    <ligand>
        <name>UDP-N-acetyl-alpha-D-glucosamine</name>
        <dbReference type="ChEBI" id="CHEBI:57705"/>
    </ligand>
</feature>
<dbReference type="CDD" id="cd02540">
    <property type="entry name" value="GT2_GlmU_N_bac"/>
    <property type="match status" value="1"/>
</dbReference>
<feature type="binding site" evidence="18">
    <location>
        <position position="388"/>
    </location>
    <ligand>
        <name>UDP-N-acetyl-alpha-D-glucosamine</name>
        <dbReference type="ChEBI" id="CHEBI:57705"/>
    </ligand>
</feature>
<keyword evidence="5 18" id="KW-0808">Transferase</keyword>
<dbReference type="NCBIfam" id="TIGR01173">
    <property type="entry name" value="glmU"/>
    <property type="match status" value="1"/>
</dbReference>
<evidence type="ECO:0000256" key="1">
    <source>
        <dbReference type="ARBA" id="ARBA00004496"/>
    </source>
</evidence>
<feature type="region of interest" description="Pyrophosphorylase" evidence="18">
    <location>
        <begin position="1"/>
        <end position="241"/>
    </location>
</feature>
<evidence type="ECO:0000313" key="22">
    <source>
        <dbReference type="Proteomes" id="UP001500466"/>
    </source>
</evidence>
<keyword evidence="9 18" id="KW-0460">Magnesium</keyword>
<feature type="binding site" evidence="18">
    <location>
        <position position="80"/>
    </location>
    <ligand>
        <name>UDP-N-acetyl-alpha-D-glucosamine</name>
        <dbReference type="ChEBI" id="CHEBI:57705"/>
    </ligand>
</feature>
<comment type="pathway">
    <text evidence="18">Bacterial outer membrane biogenesis; LPS lipid A biosynthesis.</text>
</comment>
<evidence type="ECO:0000256" key="5">
    <source>
        <dbReference type="ARBA" id="ARBA00022679"/>
    </source>
</evidence>
<evidence type="ECO:0000256" key="19">
    <source>
        <dbReference type="SAM" id="MobiDB-lite"/>
    </source>
</evidence>
<keyword evidence="10 18" id="KW-0133">Cell shape</keyword>
<keyword evidence="11 18" id="KW-0573">Peptidoglycan synthesis</keyword>
<feature type="binding site" evidence="18">
    <location>
        <position position="239"/>
    </location>
    <ligand>
        <name>UDP-N-acetyl-alpha-D-glucosamine</name>
        <dbReference type="ChEBI" id="CHEBI:57705"/>
    </ligand>
</feature>
<feature type="binding site" evidence="18">
    <location>
        <position position="239"/>
    </location>
    <ligand>
        <name>Mg(2+)</name>
        <dbReference type="ChEBI" id="CHEBI:18420"/>
    </ligand>
</feature>
<dbReference type="Proteomes" id="UP001500466">
    <property type="component" value="Unassembled WGS sequence"/>
</dbReference>
<dbReference type="HAMAP" id="MF_01631">
    <property type="entry name" value="GlmU"/>
    <property type="match status" value="1"/>
</dbReference>
<feature type="binding site" evidence="18">
    <location>
        <position position="181"/>
    </location>
    <ligand>
        <name>UDP-N-acetyl-alpha-D-glucosamine</name>
        <dbReference type="ChEBI" id="CHEBI:57705"/>
    </ligand>
</feature>
<comment type="subunit">
    <text evidence="18">Homotrimer.</text>
</comment>
<dbReference type="Pfam" id="PF12804">
    <property type="entry name" value="NTP_transf_3"/>
    <property type="match status" value="1"/>
</dbReference>
<comment type="caution">
    <text evidence="21">The sequence shown here is derived from an EMBL/GenBank/DDBJ whole genome shotgun (WGS) entry which is preliminary data.</text>
</comment>
<organism evidence="21 22">
    <name type="scientific">Yinghuangia aomiensis</name>
    <dbReference type="NCBI Taxonomy" id="676205"/>
    <lineage>
        <taxon>Bacteria</taxon>
        <taxon>Bacillati</taxon>
        <taxon>Actinomycetota</taxon>
        <taxon>Actinomycetes</taxon>
        <taxon>Kitasatosporales</taxon>
        <taxon>Streptomycetaceae</taxon>
        <taxon>Yinghuangia</taxon>
    </lineage>
</organism>
<keyword evidence="8 18" id="KW-0677">Repeat</keyword>
<dbReference type="SUPFAM" id="SSF53448">
    <property type="entry name" value="Nucleotide-diphospho-sugar transferases"/>
    <property type="match status" value="1"/>
</dbReference>
<comment type="pathway">
    <text evidence="18">Nucleotide-sugar biosynthesis; UDP-N-acetyl-alpha-D-glucosamine biosynthesis; UDP-N-acetyl-alpha-D-glucosamine from N-acetyl-alpha-D-glucosamine 1-phosphate: step 1/1.</text>
</comment>
<feature type="binding site" evidence="18">
    <location>
        <position position="377"/>
    </location>
    <ligand>
        <name>UDP-N-acetyl-alpha-D-glucosamine</name>
        <dbReference type="ChEBI" id="CHEBI:57705"/>
    </ligand>
</feature>
<feature type="binding site" evidence="18">
    <location>
        <position position="362"/>
    </location>
    <ligand>
        <name>UDP-N-acetyl-alpha-D-glucosamine</name>
        <dbReference type="ChEBI" id="CHEBI:57705"/>
    </ligand>
</feature>
<accession>A0ABP9GNK4</accession>
<feature type="domain" description="MobA-like NTP transferase" evidence="20">
    <location>
        <begin position="9"/>
        <end position="142"/>
    </location>
</feature>
<protein>
    <recommendedName>
        <fullName evidence="18">Bifunctional protein GlmU</fullName>
    </recommendedName>
    <domain>
        <recommendedName>
            <fullName evidence="18">UDP-N-acetylglucosamine pyrophosphorylase</fullName>
            <ecNumber evidence="18">2.7.7.23</ecNumber>
        </recommendedName>
        <alternativeName>
            <fullName evidence="18">N-acetylglucosamine-1-phosphate uridyltransferase</fullName>
        </alternativeName>
    </domain>
    <domain>
        <recommendedName>
            <fullName evidence="18">Glucosamine-1-phosphate N-acetyltransferase</fullName>
            <ecNumber evidence="18">2.3.1.157</ecNumber>
        </recommendedName>
    </domain>
</protein>
<dbReference type="EC" id="2.7.7.23" evidence="18"/>
<name>A0ABP9GNK4_9ACTN</name>
<dbReference type="SUPFAM" id="SSF51161">
    <property type="entry name" value="Trimeric LpxA-like enzymes"/>
    <property type="match status" value="1"/>
</dbReference>
<dbReference type="PANTHER" id="PTHR43584">
    <property type="entry name" value="NUCLEOTIDYL TRANSFERASE"/>
    <property type="match status" value="1"/>
</dbReference>
<evidence type="ECO:0000256" key="2">
    <source>
        <dbReference type="ARBA" id="ARBA00007707"/>
    </source>
</evidence>
<dbReference type="EMBL" id="BAABHS010000002">
    <property type="protein sequence ID" value="GAA4949127.1"/>
    <property type="molecule type" value="Genomic_DNA"/>
</dbReference>
<feature type="active site" description="Proton acceptor" evidence="18">
    <location>
        <position position="374"/>
    </location>
</feature>
<dbReference type="NCBIfam" id="NF010934">
    <property type="entry name" value="PRK14354.1"/>
    <property type="match status" value="1"/>
</dbReference>
<comment type="cofactor">
    <cofactor evidence="18">
        <name>Mg(2+)</name>
        <dbReference type="ChEBI" id="CHEBI:18420"/>
    </cofactor>
    <text evidence="18">Binds 1 Mg(2+) ion per subunit.</text>
</comment>
<comment type="similarity">
    <text evidence="2 18">In the C-terminal section; belongs to the transferase hexapeptide repeat family.</text>
</comment>
<feature type="region of interest" description="Linker" evidence="18">
    <location>
        <begin position="242"/>
        <end position="262"/>
    </location>
</feature>
<dbReference type="InterPro" id="IPR001451">
    <property type="entry name" value="Hexapep"/>
</dbReference>
<comment type="catalytic activity">
    <reaction evidence="15 18">
        <text>alpha-D-glucosamine 1-phosphate + acetyl-CoA = N-acetyl-alpha-D-glucosamine 1-phosphate + CoA + H(+)</text>
        <dbReference type="Rhea" id="RHEA:13725"/>
        <dbReference type="ChEBI" id="CHEBI:15378"/>
        <dbReference type="ChEBI" id="CHEBI:57287"/>
        <dbReference type="ChEBI" id="CHEBI:57288"/>
        <dbReference type="ChEBI" id="CHEBI:57776"/>
        <dbReference type="ChEBI" id="CHEBI:58516"/>
        <dbReference type="EC" id="2.3.1.157"/>
    </reaction>
</comment>
<feature type="binding site" evidence="18">
    <location>
        <begin position="12"/>
        <end position="15"/>
    </location>
    <ligand>
        <name>UDP-N-acetyl-alpha-D-glucosamine</name>
        <dbReference type="ChEBI" id="CHEBI:57705"/>
    </ligand>
</feature>
<evidence type="ECO:0000256" key="17">
    <source>
        <dbReference type="ARBA" id="ARBA00049628"/>
    </source>
</evidence>
<gene>
    <name evidence="18 21" type="primary">glmU</name>
    <name evidence="21" type="ORF">GCM10023205_06800</name>
</gene>
<feature type="region of interest" description="Disordered" evidence="19">
    <location>
        <begin position="478"/>
        <end position="513"/>
    </location>
</feature>
<feature type="region of interest" description="N-acetyltransferase" evidence="18">
    <location>
        <begin position="263"/>
        <end position="513"/>
    </location>
</feature>
<evidence type="ECO:0000256" key="3">
    <source>
        <dbReference type="ARBA" id="ARBA00007947"/>
    </source>
</evidence>
<evidence type="ECO:0000256" key="18">
    <source>
        <dbReference type="HAMAP-Rule" id="MF_01631"/>
    </source>
</evidence>
<comment type="similarity">
    <text evidence="3 18">In the N-terminal section; belongs to the N-acetylglucosamine-1-phosphate uridyltransferase family.</text>
</comment>
<comment type="function">
    <text evidence="17 18">Catalyzes the last two sequential reactions in the de novo biosynthetic pathway for UDP-N-acetylglucosamine (UDP-GlcNAc). The C-terminal domain catalyzes the transfer of acetyl group from acetyl coenzyme A to glucosamine-1-phosphate (GlcN-1-P) to produce N-acetylglucosamine-1-phosphate (GlcNAc-1-P), which is converted into UDP-GlcNAc by the transfer of uridine 5-monophosphate (from uridine 5-triphosphate), a reaction catalyzed by the N-terminal domain.</text>
</comment>
<evidence type="ECO:0000256" key="4">
    <source>
        <dbReference type="ARBA" id="ARBA00022490"/>
    </source>
</evidence>
<dbReference type="InterPro" id="IPR005882">
    <property type="entry name" value="Bifunctional_GlmU"/>
</dbReference>
<feature type="binding site" evidence="18">
    <location>
        <position position="416"/>
    </location>
    <ligand>
        <name>acetyl-CoA</name>
        <dbReference type="ChEBI" id="CHEBI:57288"/>
    </ligand>
</feature>
<keyword evidence="12 18" id="KW-0511">Multifunctional enzyme</keyword>
<feature type="binding site" evidence="18">
    <location>
        <begin position="397"/>
        <end position="398"/>
    </location>
    <ligand>
        <name>acetyl-CoA</name>
        <dbReference type="ChEBI" id="CHEBI:57288"/>
    </ligand>
</feature>
<evidence type="ECO:0000256" key="7">
    <source>
        <dbReference type="ARBA" id="ARBA00022723"/>
    </source>
</evidence>
<keyword evidence="22" id="KW-1185">Reference proteome</keyword>
<evidence type="ECO:0000256" key="11">
    <source>
        <dbReference type="ARBA" id="ARBA00022984"/>
    </source>
</evidence>
<feature type="binding site" evidence="18">
    <location>
        <position position="391"/>
    </location>
    <ligand>
        <name>acetyl-CoA</name>
        <dbReference type="ChEBI" id="CHEBI:57288"/>
    </ligand>
</feature>
<evidence type="ECO:0000259" key="20">
    <source>
        <dbReference type="Pfam" id="PF12804"/>
    </source>
</evidence>
<comment type="caution">
    <text evidence="18">Lacks conserved residue(s) required for the propagation of feature annotation.</text>
</comment>
<evidence type="ECO:0000256" key="9">
    <source>
        <dbReference type="ARBA" id="ARBA00022842"/>
    </source>
</evidence>
<evidence type="ECO:0000256" key="12">
    <source>
        <dbReference type="ARBA" id="ARBA00023268"/>
    </source>
</evidence>
<dbReference type="NCBIfam" id="NF010932">
    <property type="entry name" value="PRK14352.1"/>
    <property type="match status" value="1"/>
</dbReference>
<dbReference type="Gene3D" id="2.160.10.10">
    <property type="entry name" value="Hexapeptide repeat proteins"/>
    <property type="match status" value="1"/>
</dbReference>
<feature type="binding site" evidence="18">
    <location>
        <position position="166"/>
    </location>
    <ligand>
        <name>UDP-N-acetyl-alpha-D-glucosamine</name>
        <dbReference type="ChEBI" id="CHEBI:57705"/>
    </ligand>
</feature>
<keyword evidence="13 18" id="KW-0012">Acyltransferase</keyword>
<feature type="binding site" evidence="18">
    <location>
        <begin position="85"/>
        <end position="86"/>
    </location>
    <ligand>
        <name>UDP-N-acetyl-alpha-D-glucosamine</name>
        <dbReference type="ChEBI" id="CHEBI:57705"/>
    </ligand>
</feature>
<dbReference type="InterPro" id="IPR025877">
    <property type="entry name" value="MobA-like_NTP_Trfase"/>
</dbReference>
<dbReference type="EC" id="2.3.1.157" evidence="18"/>
<evidence type="ECO:0000256" key="15">
    <source>
        <dbReference type="ARBA" id="ARBA00048247"/>
    </source>
</evidence>